<comment type="similarity">
    <text evidence="1">Belongs to the bacterial solute-binding protein 5 family.</text>
</comment>
<sequence length="528" mass="56929">MRKKCIRSLFPAMVLVFAMGMATGCSGNTNGSADTNTSTEGSSAESTSSAAAAGEAKDSLIIATANETPSLTKNEHNAVAGNYMNSLTYNGLFRMDENLNPVPDLVESYENTSDTEWTFHLKQGVLFHNGEEMKAEDVKASLELCKASPEVSQYSASMESVEVVDDYTVKITTNGPQSGLLSDLTHHGNFILPADLIEDGHDFNAEPIGTGPYKLVAWNRGESLEFEAFEDYFGGAVPIKHMTWRIIPEGSSRTMALEAGEVDLVVEVETADMTRLSETDGLTLFSEAATAHNFIMINNEIAPFNNENFRKAIASAVDKNAVVQVAVNGNGTPTDALVPDCFPGTTAEGAPTYDPEQAKAYLEASGLSPEECGFTLICSDDTKLRAGQVIQSSLKENLGIDVQLESMDLATYLDLTASGDYEAAMGGYQASDLLSYALGVYHSNSIGASNKTRTNSPELDAMIEEIQASMDETEREALITEFSKAVNELCPQVPLYMSNNTRAYRSGLQGFNCNAAGTTYYEQMSWGN</sequence>
<reference evidence="7" key="2">
    <citation type="journal article" date="2021" name="PeerJ">
        <title>Extensive microbial diversity within the chicken gut microbiome revealed by metagenomics and culture.</title>
        <authorList>
            <person name="Gilroy R."/>
            <person name="Ravi A."/>
            <person name="Getino M."/>
            <person name="Pursley I."/>
            <person name="Horton D.L."/>
            <person name="Alikhan N.F."/>
            <person name="Baker D."/>
            <person name="Gharbi K."/>
            <person name="Hall N."/>
            <person name="Watson M."/>
            <person name="Adriaenssens E.M."/>
            <person name="Foster-Nyarko E."/>
            <person name="Jarju S."/>
            <person name="Secka A."/>
            <person name="Antonio M."/>
            <person name="Oren A."/>
            <person name="Chaudhuri R.R."/>
            <person name="La Ragione R."/>
            <person name="Hildebrand F."/>
            <person name="Pallen M.J."/>
        </authorList>
    </citation>
    <scope>NUCLEOTIDE SEQUENCE</scope>
    <source>
        <strain evidence="7">CHK180-2868</strain>
    </source>
</reference>
<dbReference type="PROSITE" id="PS51257">
    <property type="entry name" value="PROKAR_LIPOPROTEIN"/>
    <property type="match status" value="1"/>
</dbReference>
<protein>
    <submittedName>
        <fullName evidence="7">ABC transporter substrate-binding protein</fullName>
    </submittedName>
</protein>
<dbReference type="Gene3D" id="3.10.105.10">
    <property type="entry name" value="Dipeptide-binding Protein, Domain 3"/>
    <property type="match status" value="1"/>
</dbReference>
<proteinExistence type="inferred from homology"/>
<dbReference type="PANTHER" id="PTHR30290">
    <property type="entry name" value="PERIPLASMIC BINDING COMPONENT OF ABC TRANSPORTER"/>
    <property type="match status" value="1"/>
</dbReference>
<reference evidence="7" key="1">
    <citation type="submission" date="2020-10" db="EMBL/GenBank/DDBJ databases">
        <authorList>
            <person name="Gilroy R."/>
        </authorList>
    </citation>
    <scope>NUCLEOTIDE SEQUENCE</scope>
    <source>
        <strain evidence="7">CHK180-2868</strain>
    </source>
</reference>
<dbReference type="Gene3D" id="3.90.76.10">
    <property type="entry name" value="Dipeptide-binding Protein, Domain 1"/>
    <property type="match status" value="1"/>
</dbReference>
<feature type="compositionally biased region" description="Low complexity" evidence="4">
    <location>
        <begin position="37"/>
        <end position="50"/>
    </location>
</feature>
<evidence type="ECO:0000313" key="8">
    <source>
        <dbReference type="Proteomes" id="UP000824250"/>
    </source>
</evidence>
<feature type="region of interest" description="Disordered" evidence="4">
    <location>
        <begin position="31"/>
        <end position="50"/>
    </location>
</feature>
<organism evidence="7 8">
    <name type="scientific">Candidatus Copromonas faecavium</name>
    <name type="common">nom. illeg.</name>
    <dbReference type="NCBI Taxonomy" id="2840740"/>
    <lineage>
        <taxon>Bacteria</taxon>
        <taxon>Bacillati</taxon>
        <taxon>Bacillota</taxon>
        <taxon>Clostridia</taxon>
        <taxon>Lachnospirales</taxon>
        <taxon>Lachnospiraceae</taxon>
        <taxon>Candidatus Copromonas (nom. illeg.)</taxon>
    </lineage>
</organism>
<keyword evidence="3 5" id="KW-0732">Signal</keyword>
<dbReference type="CDD" id="cd00995">
    <property type="entry name" value="PBP2_NikA_DppA_OppA_like"/>
    <property type="match status" value="1"/>
</dbReference>
<feature type="domain" description="Solute-binding protein family 5" evidence="6">
    <location>
        <begin position="100"/>
        <end position="432"/>
    </location>
</feature>
<dbReference type="InterPro" id="IPR039424">
    <property type="entry name" value="SBP_5"/>
</dbReference>
<evidence type="ECO:0000313" key="7">
    <source>
        <dbReference type="EMBL" id="HIR06467.1"/>
    </source>
</evidence>
<evidence type="ECO:0000256" key="2">
    <source>
        <dbReference type="ARBA" id="ARBA00022448"/>
    </source>
</evidence>
<evidence type="ECO:0000256" key="3">
    <source>
        <dbReference type="ARBA" id="ARBA00022729"/>
    </source>
</evidence>
<dbReference type="Pfam" id="PF00496">
    <property type="entry name" value="SBP_bac_5"/>
    <property type="match status" value="1"/>
</dbReference>
<dbReference type="GO" id="GO:0042597">
    <property type="term" value="C:periplasmic space"/>
    <property type="evidence" value="ECO:0007669"/>
    <property type="project" value="UniProtKB-ARBA"/>
</dbReference>
<dbReference type="SUPFAM" id="SSF53850">
    <property type="entry name" value="Periplasmic binding protein-like II"/>
    <property type="match status" value="1"/>
</dbReference>
<dbReference type="InterPro" id="IPR000914">
    <property type="entry name" value="SBP_5_dom"/>
</dbReference>
<dbReference type="Gene3D" id="3.40.190.10">
    <property type="entry name" value="Periplasmic binding protein-like II"/>
    <property type="match status" value="1"/>
</dbReference>
<dbReference type="Proteomes" id="UP000824250">
    <property type="component" value="Unassembled WGS sequence"/>
</dbReference>
<dbReference type="GO" id="GO:0043190">
    <property type="term" value="C:ATP-binding cassette (ABC) transporter complex"/>
    <property type="evidence" value="ECO:0007669"/>
    <property type="project" value="InterPro"/>
</dbReference>
<dbReference type="PIRSF" id="PIRSF002741">
    <property type="entry name" value="MppA"/>
    <property type="match status" value="1"/>
</dbReference>
<keyword evidence="2" id="KW-0813">Transport</keyword>
<dbReference type="GO" id="GO:0015833">
    <property type="term" value="P:peptide transport"/>
    <property type="evidence" value="ECO:0007669"/>
    <property type="project" value="TreeGrafter"/>
</dbReference>
<dbReference type="GO" id="GO:1904680">
    <property type="term" value="F:peptide transmembrane transporter activity"/>
    <property type="evidence" value="ECO:0007669"/>
    <property type="project" value="TreeGrafter"/>
</dbReference>
<evidence type="ECO:0000256" key="1">
    <source>
        <dbReference type="ARBA" id="ARBA00005695"/>
    </source>
</evidence>
<name>A0A9D1D664_9FIRM</name>
<dbReference type="AlphaFoldDB" id="A0A9D1D664"/>
<comment type="caution">
    <text evidence="7">The sequence shown here is derived from an EMBL/GenBank/DDBJ whole genome shotgun (WGS) entry which is preliminary data.</text>
</comment>
<dbReference type="EMBL" id="DVGC01000063">
    <property type="protein sequence ID" value="HIR06467.1"/>
    <property type="molecule type" value="Genomic_DNA"/>
</dbReference>
<feature type="chain" id="PRO_5039687272" evidence="5">
    <location>
        <begin position="28"/>
        <end position="528"/>
    </location>
</feature>
<evidence type="ECO:0000256" key="4">
    <source>
        <dbReference type="SAM" id="MobiDB-lite"/>
    </source>
</evidence>
<accession>A0A9D1D664</accession>
<evidence type="ECO:0000259" key="6">
    <source>
        <dbReference type="Pfam" id="PF00496"/>
    </source>
</evidence>
<feature type="signal peptide" evidence="5">
    <location>
        <begin position="1"/>
        <end position="27"/>
    </location>
</feature>
<gene>
    <name evidence="7" type="ORF">IAB28_10980</name>
</gene>
<dbReference type="InterPro" id="IPR030678">
    <property type="entry name" value="Peptide/Ni-bd"/>
</dbReference>
<dbReference type="PANTHER" id="PTHR30290:SF9">
    <property type="entry name" value="OLIGOPEPTIDE-BINDING PROTEIN APPA"/>
    <property type="match status" value="1"/>
</dbReference>
<evidence type="ECO:0000256" key="5">
    <source>
        <dbReference type="SAM" id="SignalP"/>
    </source>
</evidence>